<dbReference type="GO" id="GO:0003700">
    <property type="term" value="F:DNA-binding transcription factor activity"/>
    <property type="evidence" value="ECO:0007669"/>
    <property type="project" value="InterPro"/>
</dbReference>
<name>A0A6L9QKQ9_9ACTN</name>
<dbReference type="GO" id="GO:0003677">
    <property type="term" value="F:DNA binding"/>
    <property type="evidence" value="ECO:0007669"/>
    <property type="project" value="UniProtKB-KW"/>
</dbReference>
<comment type="caution">
    <text evidence="5">The sequence shown here is derived from an EMBL/GenBank/DDBJ whole genome shotgun (WGS) entry which is preliminary data.</text>
</comment>
<dbReference type="EMBL" id="JAAGLI010000710">
    <property type="protein sequence ID" value="NEA26051.1"/>
    <property type="molecule type" value="Genomic_DNA"/>
</dbReference>
<dbReference type="SMART" id="SM00345">
    <property type="entry name" value="HTH_GNTR"/>
    <property type="match status" value="1"/>
</dbReference>
<dbReference type="Pfam" id="PF00392">
    <property type="entry name" value="GntR"/>
    <property type="match status" value="1"/>
</dbReference>
<dbReference type="PROSITE" id="PS50949">
    <property type="entry name" value="HTH_GNTR"/>
    <property type="match status" value="1"/>
</dbReference>
<evidence type="ECO:0000313" key="5">
    <source>
        <dbReference type="EMBL" id="NEA26051.1"/>
    </source>
</evidence>
<evidence type="ECO:0000259" key="4">
    <source>
        <dbReference type="PROSITE" id="PS50949"/>
    </source>
</evidence>
<dbReference type="AlphaFoldDB" id="A0A6L9QKQ9"/>
<dbReference type="InterPro" id="IPR036390">
    <property type="entry name" value="WH_DNA-bd_sf"/>
</dbReference>
<reference evidence="5 6" key="1">
    <citation type="submission" date="2020-01" db="EMBL/GenBank/DDBJ databases">
        <title>Insect and environment-associated Actinomycetes.</title>
        <authorList>
            <person name="Currrie C."/>
            <person name="Chevrette M."/>
            <person name="Carlson C."/>
            <person name="Stubbendieck R."/>
            <person name="Wendt-Pienkowski E."/>
        </authorList>
    </citation>
    <scope>NUCLEOTIDE SEQUENCE [LARGE SCALE GENOMIC DNA]</scope>
    <source>
        <strain evidence="5 6">SID10258</strain>
    </source>
</reference>
<dbReference type="PANTHER" id="PTHR44846:SF1">
    <property type="entry name" value="MANNOSYL-D-GLYCERATE TRANSPORT_METABOLISM SYSTEM REPRESSOR MNGR-RELATED"/>
    <property type="match status" value="1"/>
</dbReference>
<proteinExistence type="predicted"/>
<evidence type="ECO:0000313" key="6">
    <source>
        <dbReference type="Proteomes" id="UP000475532"/>
    </source>
</evidence>
<evidence type="ECO:0000256" key="2">
    <source>
        <dbReference type="ARBA" id="ARBA00023125"/>
    </source>
</evidence>
<accession>A0A6L9QKQ9</accession>
<dbReference type="Proteomes" id="UP000475532">
    <property type="component" value="Unassembled WGS sequence"/>
</dbReference>
<dbReference type="InterPro" id="IPR050679">
    <property type="entry name" value="Bact_HTH_transcr_reg"/>
</dbReference>
<keyword evidence="3" id="KW-0804">Transcription</keyword>
<keyword evidence="2" id="KW-0238">DNA-binding</keyword>
<sequence>MSCVGEIDLDGPEPLFEQVAGVLRGRIAAGAYPVGRRIPSVRDIADGFRVSQTTAEAAVRVLRREGLTRATRGRGTFVIAIPPAGNA</sequence>
<keyword evidence="1" id="KW-0805">Transcription regulation</keyword>
<dbReference type="InterPro" id="IPR036388">
    <property type="entry name" value="WH-like_DNA-bd_sf"/>
</dbReference>
<gene>
    <name evidence="5" type="ORF">G3I70_26680</name>
</gene>
<protein>
    <submittedName>
        <fullName evidence="5">Winged helix-turn-helix transcriptional regulator</fullName>
    </submittedName>
</protein>
<organism evidence="5 6">
    <name type="scientific">Actinomadura bangladeshensis</name>
    <dbReference type="NCBI Taxonomy" id="453573"/>
    <lineage>
        <taxon>Bacteria</taxon>
        <taxon>Bacillati</taxon>
        <taxon>Actinomycetota</taxon>
        <taxon>Actinomycetes</taxon>
        <taxon>Streptosporangiales</taxon>
        <taxon>Thermomonosporaceae</taxon>
        <taxon>Actinomadura</taxon>
    </lineage>
</organism>
<dbReference type="Gene3D" id="1.10.10.10">
    <property type="entry name" value="Winged helix-like DNA-binding domain superfamily/Winged helix DNA-binding domain"/>
    <property type="match status" value="1"/>
</dbReference>
<dbReference type="InterPro" id="IPR000524">
    <property type="entry name" value="Tscrpt_reg_HTH_GntR"/>
</dbReference>
<feature type="domain" description="HTH gntR-type" evidence="4">
    <location>
        <begin position="13"/>
        <end position="81"/>
    </location>
</feature>
<dbReference type="PANTHER" id="PTHR44846">
    <property type="entry name" value="MANNOSYL-D-GLYCERATE TRANSPORT/METABOLISM SYSTEM REPRESSOR MNGR-RELATED"/>
    <property type="match status" value="1"/>
</dbReference>
<dbReference type="GO" id="GO:0045892">
    <property type="term" value="P:negative regulation of DNA-templated transcription"/>
    <property type="evidence" value="ECO:0007669"/>
    <property type="project" value="TreeGrafter"/>
</dbReference>
<dbReference type="CDD" id="cd07377">
    <property type="entry name" value="WHTH_GntR"/>
    <property type="match status" value="1"/>
</dbReference>
<evidence type="ECO:0000256" key="3">
    <source>
        <dbReference type="ARBA" id="ARBA00023163"/>
    </source>
</evidence>
<evidence type="ECO:0000256" key="1">
    <source>
        <dbReference type="ARBA" id="ARBA00023015"/>
    </source>
</evidence>
<dbReference type="RefSeq" id="WP_163060191.1">
    <property type="nucleotide sequence ID" value="NZ_JAAGLI010000710.1"/>
</dbReference>
<dbReference type="SUPFAM" id="SSF46785">
    <property type="entry name" value="Winged helix' DNA-binding domain"/>
    <property type="match status" value="1"/>
</dbReference>